<reference evidence="1" key="1">
    <citation type="submission" date="2020-08" db="EMBL/GenBank/DDBJ databases">
        <title>Multicomponent nature underlies the extraordinary mechanical properties of spider dragline silk.</title>
        <authorList>
            <person name="Kono N."/>
            <person name="Nakamura H."/>
            <person name="Mori M."/>
            <person name="Yoshida Y."/>
            <person name="Ohtoshi R."/>
            <person name="Malay A.D."/>
            <person name="Moran D.A.P."/>
            <person name="Tomita M."/>
            <person name="Numata K."/>
            <person name="Arakawa K."/>
        </authorList>
    </citation>
    <scope>NUCLEOTIDE SEQUENCE</scope>
</reference>
<dbReference type="AlphaFoldDB" id="A0A8X6TJ30"/>
<sequence>MEAWEKDSIVVCVHYVGTGLTELKPSTDKALEEEEILESILEDHTSSKESSDDDEGGLIVTDSIPKCLQLANGLMDDFTTLNELFCINLI</sequence>
<name>A0A8X6TJ30_NEPPI</name>
<evidence type="ECO:0000313" key="2">
    <source>
        <dbReference type="Proteomes" id="UP000887013"/>
    </source>
</evidence>
<dbReference type="EMBL" id="BMAW01009378">
    <property type="protein sequence ID" value="GFT13543.1"/>
    <property type="molecule type" value="Genomic_DNA"/>
</dbReference>
<evidence type="ECO:0000313" key="1">
    <source>
        <dbReference type="EMBL" id="GFT13543.1"/>
    </source>
</evidence>
<organism evidence="1 2">
    <name type="scientific">Nephila pilipes</name>
    <name type="common">Giant wood spider</name>
    <name type="synonym">Nephila maculata</name>
    <dbReference type="NCBI Taxonomy" id="299642"/>
    <lineage>
        <taxon>Eukaryota</taxon>
        <taxon>Metazoa</taxon>
        <taxon>Ecdysozoa</taxon>
        <taxon>Arthropoda</taxon>
        <taxon>Chelicerata</taxon>
        <taxon>Arachnida</taxon>
        <taxon>Araneae</taxon>
        <taxon>Araneomorphae</taxon>
        <taxon>Entelegynae</taxon>
        <taxon>Araneoidea</taxon>
        <taxon>Nephilidae</taxon>
        <taxon>Nephila</taxon>
    </lineage>
</organism>
<protein>
    <submittedName>
        <fullName evidence="1">Uncharacterized protein</fullName>
    </submittedName>
</protein>
<gene>
    <name evidence="1" type="ORF">NPIL_553911</name>
</gene>
<proteinExistence type="predicted"/>
<dbReference type="Proteomes" id="UP000887013">
    <property type="component" value="Unassembled WGS sequence"/>
</dbReference>
<comment type="caution">
    <text evidence="1">The sequence shown here is derived from an EMBL/GenBank/DDBJ whole genome shotgun (WGS) entry which is preliminary data.</text>
</comment>
<keyword evidence="2" id="KW-1185">Reference proteome</keyword>
<accession>A0A8X6TJ30</accession>